<reference evidence="2 3" key="1">
    <citation type="submission" date="2018-09" db="EMBL/GenBank/DDBJ databases">
        <title>Genomic investigation of the strawberry pathogen Phytophthora fragariae indicates pathogenicity is determined by transcriptional variation in three key races.</title>
        <authorList>
            <person name="Adams T.M."/>
            <person name="Armitage A.D."/>
            <person name="Sobczyk M.K."/>
            <person name="Bates H.J."/>
            <person name="Dunwell J.M."/>
            <person name="Nellist C.F."/>
            <person name="Harrison R.J."/>
        </authorList>
    </citation>
    <scope>NUCLEOTIDE SEQUENCE [LARGE SCALE GENOMIC DNA]</scope>
    <source>
        <strain evidence="2 3">ONT-3</strain>
    </source>
</reference>
<evidence type="ECO:0000313" key="2">
    <source>
        <dbReference type="EMBL" id="KAE9136379.1"/>
    </source>
</evidence>
<organism evidence="2 3">
    <name type="scientific">Phytophthora fragariae</name>
    <dbReference type="NCBI Taxonomy" id="53985"/>
    <lineage>
        <taxon>Eukaryota</taxon>
        <taxon>Sar</taxon>
        <taxon>Stramenopiles</taxon>
        <taxon>Oomycota</taxon>
        <taxon>Peronosporomycetes</taxon>
        <taxon>Peronosporales</taxon>
        <taxon>Peronosporaceae</taxon>
        <taxon>Phytophthora</taxon>
    </lineage>
</organism>
<name>A0A6G0LZ72_9STRA</name>
<evidence type="ECO:0000256" key="1">
    <source>
        <dbReference type="SAM" id="MobiDB-lite"/>
    </source>
</evidence>
<dbReference type="Proteomes" id="UP000488956">
    <property type="component" value="Unassembled WGS sequence"/>
</dbReference>
<dbReference type="AlphaFoldDB" id="A0A6G0LZ72"/>
<feature type="region of interest" description="Disordered" evidence="1">
    <location>
        <begin position="1"/>
        <end position="24"/>
    </location>
</feature>
<comment type="caution">
    <text evidence="2">The sequence shown here is derived from an EMBL/GenBank/DDBJ whole genome shotgun (WGS) entry which is preliminary data.</text>
</comment>
<protein>
    <submittedName>
        <fullName evidence="2">Uncharacterized protein</fullName>
    </submittedName>
</protein>
<accession>A0A6G0LZ72</accession>
<sequence length="133" mass="14950">MGDTADEDYAPGEDENLSGGEDEHDGVEEVCHDFYFGEDGDSGSTERMDNVRRSASTYTPEGVYDTEAEAIIALEQRNDFDYTYKTRYVSLNVIAKEYRCRSHGNCLNRLKIAEQNVGSGLTRYELSSKRSHG</sequence>
<proteinExistence type="predicted"/>
<gene>
    <name evidence="2" type="ORF">PF010_g1718</name>
</gene>
<feature type="region of interest" description="Disordered" evidence="1">
    <location>
        <begin position="35"/>
        <end position="54"/>
    </location>
</feature>
<evidence type="ECO:0000313" key="3">
    <source>
        <dbReference type="Proteomes" id="UP000488956"/>
    </source>
</evidence>
<dbReference type="EMBL" id="QXFX01000044">
    <property type="protein sequence ID" value="KAE9136379.1"/>
    <property type="molecule type" value="Genomic_DNA"/>
</dbReference>